<reference evidence="1" key="1">
    <citation type="submission" date="2020-10" db="EMBL/GenBank/DDBJ databases">
        <title>Taxonomic study of unclassified bacteria belonging to the class Ktedonobacteria.</title>
        <authorList>
            <person name="Yabe S."/>
            <person name="Wang C.M."/>
            <person name="Zheng Y."/>
            <person name="Sakai Y."/>
            <person name="Cavaletti L."/>
            <person name="Monciardini P."/>
            <person name="Donadio S."/>
        </authorList>
    </citation>
    <scope>NUCLEOTIDE SEQUENCE</scope>
    <source>
        <strain evidence="1">SOSP1-1</strain>
    </source>
</reference>
<keyword evidence="2" id="KW-1185">Reference proteome</keyword>
<organism evidence="1 2">
    <name type="scientific">Ktedonospora formicarum</name>
    <dbReference type="NCBI Taxonomy" id="2778364"/>
    <lineage>
        <taxon>Bacteria</taxon>
        <taxon>Bacillati</taxon>
        <taxon>Chloroflexota</taxon>
        <taxon>Ktedonobacteria</taxon>
        <taxon>Ktedonobacterales</taxon>
        <taxon>Ktedonobacteraceae</taxon>
        <taxon>Ktedonospora</taxon>
    </lineage>
</organism>
<evidence type="ECO:0000313" key="2">
    <source>
        <dbReference type="Proteomes" id="UP000612362"/>
    </source>
</evidence>
<dbReference type="Proteomes" id="UP000612362">
    <property type="component" value="Unassembled WGS sequence"/>
</dbReference>
<gene>
    <name evidence="1" type="ORF">KSX_55090</name>
</gene>
<evidence type="ECO:0000313" key="1">
    <source>
        <dbReference type="EMBL" id="GHO47346.1"/>
    </source>
</evidence>
<comment type="caution">
    <text evidence="1">The sequence shown here is derived from an EMBL/GenBank/DDBJ whole genome shotgun (WGS) entry which is preliminary data.</text>
</comment>
<dbReference type="EMBL" id="BNJF01000003">
    <property type="protein sequence ID" value="GHO47346.1"/>
    <property type="molecule type" value="Genomic_DNA"/>
</dbReference>
<accession>A0A8J3I223</accession>
<proteinExistence type="predicted"/>
<dbReference type="AlphaFoldDB" id="A0A8J3I223"/>
<sequence>MPYQSQEYQFLRGFFKWLRSDMTHQTISTKEAGLIRFIKRDIDTAFLFYMYGMTAGVAYGSSRTVEKMSC</sequence>
<name>A0A8J3I223_9CHLR</name>
<protein>
    <submittedName>
        <fullName evidence="1">Uncharacterized protein</fullName>
    </submittedName>
</protein>